<evidence type="ECO:0000313" key="2">
    <source>
        <dbReference type="Proteomes" id="UP000499080"/>
    </source>
</evidence>
<sequence length="114" mass="12987">MFNESDNSPTPPILWKSNQFTLTADDAGETGDALSNEANDFWDNAVGGTQGDQASASLVKVTNQSLLQTPPAIEKHYDVWNKSMNWIHKLLKVHSRYLLYSRLHYHRTTHRRCS</sequence>
<protein>
    <submittedName>
        <fullName evidence="1">Uncharacterized protein</fullName>
    </submittedName>
</protein>
<reference evidence="1 2" key="1">
    <citation type="journal article" date="2019" name="Sci. Rep.">
        <title>Orb-weaving spider Araneus ventricosus genome elucidates the spidroin gene catalogue.</title>
        <authorList>
            <person name="Kono N."/>
            <person name="Nakamura H."/>
            <person name="Ohtoshi R."/>
            <person name="Moran D.A.P."/>
            <person name="Shinohara A."/>
            <person name="Yoshida Y."/>
            <person name="Fujiwara M."/>
            <person name="Mori M."/>
            <person name="Tomita M."/>
            <person name="Arakawa K."/>
        </authorList>
    </citation>
    <scope>NUCLEOTIDE SEQUENCE [LARGE SCALE GENOMIC DNA]</scope>
</reference>
<accession>A0A4Y2A3V0</accession>
<evidence type="ECO:0000313" key="1">
    <source>
        <dbReference type="EMBL" id="GBL74393.1"/>
    </source>
</evidence>
<proteinExistence type="predicted"/>
<dbReference type="EMBL" id="BGPR01079413">
    <property type="protein sequence ID" value="GBL74393.1"/>
    <property type="molecule type" value="Genomic_DNA"/>
</dbReference>
<comment type="caution">
    <text evidence="1">The sequence shown here is derived from an EMBL/GenBank/DDBJ whole genome shotgun (WGS) entry which is preliminary data.</text>
</comment>
<organism evidence="1 2">
    <name type="scientific">Araneus ventricosus</name>
    <name type="common">Orbweaver spider</name>
    <name type="synonym">Epeira ventricosa</name>
    <dbReference type="NCBI Taxonomy" id="182803"/>
    <lineage>
        <taxon>Eukaryota</taxon>
        <taxon>Metazoa</taxon>
        <taxon>Ecdysozoa</taxon>
        <taxon>Arthropoda</taxon>
        <taxon>Chelicerata</taxon>
        <taxon>Arachnida</taxon>
        <taxon>Araneae</taxon>
        <taxon>Araneomorphae</taxon>
        <taxon>Entelegynae</taxon>
        <taxon>Araneoidea</taxon>
        <taxon>Araneidae</taxon>
        <taxon>Araneus</taxon>
    </lineage>
</organism>
<dbReference type="Proteomes" id="UP000499080">
    <property type="component" value="Unassembled WGS sequence"/>
</dbReference>
<gene>
    <name evidence="1" type="ORF">AVEN_103729_1</name>
</gene>
<keyword evidence="2" id="KW-1185">Reference proteome</keyword>
<dbReference type="AlphaFoldDB" id="A0A4Y2A3V0"/>
<name>A0A4Y2A3V0_ARAVE</name>